<dbReference type="InterPro" id="IPR037167">
    <property type="entry name" value="Peptidase_S11_C_sf"/>
</dbReference>
<dbReference type="UniPathway" id="UPA00219"/>
<evidence type="ECO:0000256" key="15">
    <source>
        <dbReference type="RuleBase" id="RU004016"/>
    </source>
</evidence>
<feature type="domain" description="Peptidase S11 D-Ala-D-Ala carboxypeptidase A C-terminal" evidence="17">
    <location>
        <begin position="271"/>
        <end position="349"/>
    </location>
</feature>
<organism evidence="18 19">
    <name type="scientific">Papillibacter cinnamivorans DSM 12816</name>
    <dbReference type="NCBI Taxonomy" id="1122930"/>
    <lineage>
        <taxon>Bacteria</taxon>
        <taxon>Bacillati</taxon>
        <taxon>Bacillota</taxon>
        <taxon>Clostridia</taxon>
        <taxon>Eubacteriales</taxon>
        <taxon>Oscillospiraceae</taxon>
        <taxon>Papillibacter</taxon>
    </lineage>
</organism>
<dbReference type="Pfam" id="PF07943">
    <property type="entry name" value="PBP5_C"/>
    <property type="match status" value="1"/>
</dbReference>
<feature type="domain" description="Peptidase S11 D-alanyl-D-alanine carboxypeptidase A N-terminal" evidence="16">
    <location>
        <begin position="24"/>
        <end position="244"/>
    </location>
</feature>
<evidence type="ECO:0000256" key="4">
    <source>
        <dbReference type="ARBA" id="ARBA00012448"/>
    </source>
</evidence>
<keyword evidence="6" id="KW-0645">Protease</keyword>
<evidence type="ECO:0000256" key="7">
    <source>
        <dbReference type="ARBA" id="ARBA00022729"/>
    </source>
</evidence>
<reference evidence="18 19" key="1">
    <citation type="submission" date="2017-04" db="EMBL/GenBank/DDBJ databases">
        <authorList>
            <person name="Afonso C.L."/>
            <person name="Miller P.J."/>
            <person name="Scott M.A."/>
            <person name="Spackman E."/>
            <person name="Goraichik I."/>
            <person name="Dimitrov K.M."/>
            <person name="Suarez D.L."/>
            <person name="Swayne D.E."/>
        </authorList>
    </citation>
    <scope>NUCLEOTIDE SEQUENCE [LARGE SCALE GENOMIC DNA]</scope>
    <source>
        <strain evidence="18 19">DSM 12816</strain>
    </source>
</reference>
<keyword evidence="19" id="KW-1185">Reference proteome</keyword>
<keyword evidence="11" id="KW-0961">Cell wall biogenesis/degradation</keyword>
<name>A0A1W1YUX7_9FIRM</name>
<dbReference type="PANTHER" id="PTHR21581:SF33">
    <property type="entry name" value="D-ALANYL-D-ALANINE CARBOXYPEPTIDASE DACB"/>
    <property type="match status" value="1"/>
</dbReference>
<evidence type="ECO:0000256" key="3">
    <source>
        <dbReference type="ARBA" id="ARBA00007164"/>
    </source>
</evidence>
<feature type="active site" description="Acyl-ester intermediate" evidence="13">
    <location>
        <position position="58"/>
    </location>
</feature>
<dbReference type="InterPro" id="IPR012907">
    <property type="entry name" value="Peptidase_S11_C"/>
</dbReference>
<evidence type="ECO:0000313" key="18">
    <source>
        <dbReference type="EMBL" id="SMC39913.1"/>
    </source>
</evidence>
<dbReference type="OrthoDB" id="9791132at2"/>
<evidence type="ECO:0000256" key="2">
    <source>
        <dbReference type="ARBA" id="ARBA00004752"/>
    </source>
</evidence>
<dbReference type="GO" id="GO:0009252">
    <property type="term" value="P:peptidoglycan biosynthetic process"/>
    <property type="evidence" value="ECO:0007669"/>
    <property type="project" value="UniProtKB-UniPathway"/>
</dbReference>
<dbReference type="GO" id="GO:0071555">
    <property type="term" value="P:cell wall organization"/>
    <property type="evidence" value="ECO:0007669"/>
    <property type="project" value="UniProtKB-KW"/>
</dbReference>
<evidence type="ECO:0000259" key="16">
    <source>
        <dbReference type="Pfam" id="PF00768"/>
    </source>
</evidence>
<dbReference type="STRING" id="1122930.SAMN02745168_0677"/>
<evidence type="ECO:0000256" key="8">
    <source>
        <dbReference type="ARBA" id="ARBA00022801"/>
    </source>
</evidence>
<dbReference type="Gene3D" id="2.60.410.10">
    <property type="entry name" value="D-Ala-D-Ala carboxypeptidase, C-terminal domain"/>
    <property type="match status" value="1"/>
</dbReference>
<keyword evidence="9" id="KW-0133">Cell shape</keyword>
<proteinExistence type="inferred from homology"/>
<dbReference type="Proteomes" id="UP000192790">
    <property type="component" value="Unassembled WGS sequence"/>
</dbReference>
<keyword evidence="5 18" id="KW-0121">Carboxypeptidase</keyword>
<dbReference type="GO" id="GO:0006508">
    <property type="term" value="P:proteolysis"/>
    <property type="evidence" value="ECO:0007669"/>
    <property type="project" value="UniProtKB-KW"/>
</dbReference>
<evidence type="ECO:0000256" key="11">
    <source>
        <dbReference type="ARBA" id="ARBA00023316"/>
    </source>
</evidence>
<comment type="similarity">
    <text evidence="3 15">Belongs to the peptidase S11 family.</text>
</comment>
<dbReference type="PANTHER" id="PTHR21581">
    <property type="entry name" value="D-ALANYL-D-ALANINE CARBOXYPEPTIDASE"/>
    <property type="match status" value="1"/>
</dbReference>
<dbReference type="InterPro" id="IPR012338">
    <property type="entry name" value="Beta-lactam/transpept-like"/>
</dbReference>
<feature type="active site" evidence="13">
    <location>
        <position position="113"/>
    </location>
</feature>
<dbReference type="InterPro" id="IPR015956">
    <property type="entry name" value="Peniciliin-bd_prot_C_sf"/>
</dbReference>
<feature type="binding site" evidence="14">
    <location>
        <position position="214"/>
    </location>
    <ligand>
        <name>substrate</name>
    </ligand>
</feature>
<dbReference type="RefSeq" id="WP_084233293.1">
    <property type="nucleotide sequence ID" value="NZ_FWXW01000001.1"/>
</dbReference>
<dbReference type="SUPFAM" id="SSF69189">
    <property type="entry name" value="Penicillin-binding protein associated domain"/>
    <property type="match status" value="1"/>
</dbReference>
<evidence type="ECO:0000256" key="10">
    <source>
        <dbReference type="ARBA" id="ARBA00022984"/>
    </source>
</evidence>
<comment type="function">
    <text evidence="1">Removes C-terminal D-alanyl residues from sugar-peptide cell wall precursors.</text>
</comment>
<dbReference type="PRINTS" id="PR00725">
    <property type="entry name" value="DADACBPTASE1"/>
</dbReference>
<dbReference type="Pfam" id="PF00768">
    <property type="entry name" value="Peptidase_S11"/>
    <property type="match status" value="1"/>
</dbReference>
<evidence type="ECO:0000256" key="12">
    <source>
        <dbReference type="ARBA" id="ARBA00034000"/>
    </source>
</evidence>
<dbReference type="Gene3D" id="3.40.710.10">
    <property type="entry name" value="DD-peptidase/beta-lactamase superfamily"/>
    <property type="match status" value="1"/>
</dbReference>
<sequence length="381" mass="40433">MKCKILIFILLFAIFAAVGPVPRASALSLSAASAILVDAGSGRVLYSKDSDKKMLIASTTKIMTALLAIEMGDLDAVVTVKREYTLAEGSSMYLREGEQLTLEALLYGLLLQSGNDAALAVADFCGGSVSNFVKKMNERAAELGMTNTRFANPSGLDSDGHYSTAEDLAKLAVAAMNNGVFLRIASTRSITIGGRTMTNHNKMLSRYQGVIGLKTGYTKAAGRILVCCAVKDGQRLITVTLDDPNDWNDHAALFDYGFETYPTTALNGTSEELRRIAVTGGVTDSVGIRAETAVSYPLTAGETVAAEYSLPSAVRACVREGALAGKLTYTVGGKVIGSTYLLYSETVEKERFVLDPLDLLRNFFQISSGGVLSGYSGQTAG</sequence>
<evidence type="ECO:0000256" key="1">
    <source>
        <dbReference type="ARBA" id="ARBA00003217"/>
    </source>
</evidence>
<dbReference type="SUPFAM" id="SSF56601">
    <property type="entry name" value="beta-lactamase/transpeptidase-like"/>
    <property type="match status" value="1"/>
</dbReference>
<evidence type="ECO:0000256" key="6">
    <source>
        <dbReference type="ARBA" id="ARBA00022670"/>
    </source>
</evidence>
<evidence type="ECO:0000256" key="5">
    <source>
        <dbReference type="ARBA" id="ARBA00022645"/>
    </source>
</evidence>
<keyword evidence="10" id="KW-0573">Peptidoglycan synthesis</keyword>
<dbReference type="GO" id="GO:0009002">
    <property type="term" value="F:serine-type D-Ala-D-Ala carboxypeptidase activity"/>
    <property type="evidence" value="ECO:0007669"/>
    <property type="project" value="UniProtKB-EC"/>
</dbReference>
<evidence type="ECO:0000256" key="14">
    <source>
        <dbReference type="PIRSR" id="PIRSR618044-2"/>
    </source>
</evidence>
<comment type="pathway">
    <text evidence="2">Cell wall biogenesis; peptidoglycan biosynthesis.</text>
</comment>
<evidence type="ECO:0000313" key="19">
    <source>
        <dbReference type="Proteomes" id="UP000192790"/>
    </source>
</evidence>
<evidence type="ECO:0000259" key="17">
    <source>
        <dbReference type="Pfam" id="PF07943"/>
    </source>
</evidence>
<dbReference type="GO" id="GO:0008360">
    <property type="term" value="P:regulation of cell shape"/>
    <property type="evidence" value="ECO:0007669"/>
    <property type="project" value="UniProtKB-KW"/>
</dbReference>
<comment type="catalytic activity">
    <reaction evidence="12">
        <text>Preferential cleavage: (Ac)2-L-Lys-D-Ala-|-D-Ala. Also transpeptidation of peptidyl-alanyl moieties that are N-acyl substituents of D-alanine.</text>
        <dbReference type="EC" id="3.4.16.4"/>
    </reaction>
</comment>
<dbReference type="EC" id="3.4.16.4" evidence="4"/>
<gene>
    <name evidence="18" type="ORF">SAMN02745168_0677</name>
</gene>
<dbReference type="EMBL" id="FWXW01000001">
    <property type="protein sequence ID" value="SMC39913.1"/>
    <property type="molecule type" value="Genomic_DNA"/>
</dbReference>
<evidence type="ECO:0000256" key="13">
    <source>
        <dbReference type="PIRSR" id="PIRSR618044-1"/>
    </source>
</evidence>
<keyword evidence="8" id="KW-0378">Hydrolase</keyword>
<protein>
    <recommendedName>
        <fullName evidence="4">serine-type D-Ala-D-Ala carboxypeptidase</fullName>
        <ecNumber evidence="4">3.4.16.4</ecNumber>
    </recommendedName>
</protein>
<dbReference type="InterPro" id="IPR018044">
    <property type="entry name" value="Peptidase_S11"/>
</dbReference>
<dbReference type="AlphaFoldDB" id="A0A1W1YUX7"/>
<keyword evidence="7" id="KW-0732">Signal</keyword>
<feature type="active site" description="Proton acceptor" evidence="13">
    <location>
        <position position="61"/>
    </location>
</feature>
<evidence type="ECO:0000256" key="9">
    <source>
        <dbReference type="ARBA" id="ARBA00022960"/>
    </source>
</evidence>
<accession>A0A1W1YUX7</accession>
<dbReference type="InterPro" id="IPR001967">
    <property type="entry name" value="Peptidase_S11_N"/>
</dbReference>